<accession>A0A0F6WAR9</accession>
<dbReference type="Proteomes" id="UP000034883">
    <property type="component" value="Chromosome"/>
</dbReference>
<reference evidence="2 3" key="1">
    <citation type="submission" date="2015-03" db="EMBL/GenBank/DDBJ databases">
        <title>Genome assembly of Sandaracinus amylolyticus DSM 53668.</title>
        <authorList>
            <person name="Sharma G."/>
            <person name="Subramanian S."/>
        </authorList>
    </citation>
    <scope>NUCLEOTIDE SEQUENCE [LARGE SCALE GENOMIC DNA]</scope>
    <source>
        <strain evidence="2 3">DSM 53668</strain>
    </source>
</reference>
<dbReference type="EMBL" id="CP011125">
    <property type="protein sequence ID" value="AKF11683.1"/>
    <property type="molecule type" value="Genomic_DNA"/>
</dbReference>
<evidence type="ECO:0008006" key="4">
    <source>
        <dbReference type="Google" id="ProtNLM"/>
    </source>
</evidence>
<gene>
    <name evidence="2" type="ORF">DB32_008832</name>
</gene>
<protein>
    <recommendedName>
        <fullName evidence="4">Lipoprotein</fullName>
    </recommendedName>
</protein>
<sequence length="248" mass="26433">MRRYVPVIVVAALLFGLALPGCASATHAVRQRFAAEHGCGEREVTVEDLTSGAYRASGCGRTATYVSTCNEANCTSTTIIREVSGEEAVSGPPSDVASTQRQVIGSERGAAPEAIRAVSRVRTEAGWALETTAQLEGARVSLHAVPSADPRRVWWSIRIPTTAPDETCSTRVLVDGTRVDLEVVQRHPVVEGQEVRSLVDLDVLTAFATAARVIGQTCGHEWVVGPEAQGRLLGFVERVNEESALSSP</sequence>
<dbReference type="RefSeq" id="WP_053238525.1">
    <property type="nucleotide sequence ID" value="NZ_CP011125.1"/>
</dbReference>
<keyword evidence="1" id="KW-0732">Signal</keyword>
<dbReference type="OrthoDB" id="5519899at2"/>
<feature type="signal peptide" evidence="1">
    <location>
        <begin position="1"/>
        <end position="25"/>
    </location>
</feature>
<name>A0A0F6WAR9_9BACT</name>
<evidence type="ECO:0000313" key="2">
    <source>
        <dbReference type="EMBL" id="AKF11683.1"/>
    </source>
</evidence>
<dbReference type="STRING" id="927083.DB32_008832"/>
<evidence type="ECO:0000256" key="1">
    <source>
        <dbReference type="SAM" id="SignalP"/>
    </source>
</evidence>
<evidence type="ECO:0000313" key="3">
    <source>
        <dbReference type="Proteomes" id="UP000034883"/>
    </source>
</evidence>
<organism evidence="2 3">
    <name type="scientific">Sandaracinus amylolyticus</name>
    <dbReference type="NCBI Taxonomy" id="927083"/>
    <lineage>
        <taxon>Bacteria</taxon>
        <taxon>Pseudomonadati</taxon>
        <taxon>Myxococcota</taxon>
        <taxon>Polyangia</taxon>
        <taxon>Polyangiales</taxon>
        <taxon>Sandaracinaceae</taxon>
        <taxon>Sandaracinus</taxon>
    </lineage>
</organism>
<dbReference type="KEGG" id="samy:DB32_008832"/>
<dbReference type="AlphaFoldDB" id="A0A0F6WAR9"/>
<feature type="chain" id="PRO_5002511733" description="Lipoprotein" evidence="1">
    <location>
        <begin position="26"/>
        <end position="248"/>
    </location>
</feature>
<proteinExistence type="predicted"/>
<keyword evidence="3" id="KW-1185">Reference proteome</keyword>